<keyword evidence="5" id="KW-0966">Cell projection</keyword>
<dbReference type="InterPro" id="IPR013783">
    <property type="entry name" value="Ig-like_fold"/>
</dbReference>
<dbReference type="EMBL" id="UOFD01000057">
    <property type="protein sequence ID" value="VAW53035.1"/>
    <property type="molecule type" value="Genomic_DNA"/>
</dbReference>
<feature type="non-terminal residue" evidence="8">
    <location>
        <position position="1"/>
    </location>
</feature>
<evidence type="ECO:0000256" key="4">
    <source>
        <dbReference type="ARBA" id="ARBA00023069"/>
    </source>
</evidence>
<gene>
    <name evidence="8" type="ORF">MNBD_GAMMA06-1918</name>
</gene>
<accession>A0A3B0WAQ2</accession>
<evidence type="ECO:0000256" key="5">
    <source>
        <dbReference type="ARBA" id="ARBA00023273"/>
    </source>
</evidence>
<evidence type="ECO:0000256" key="3">
    <source>
        <dbReference type="ARBA" id="ARBA00022490"/>
    </source>
</evidence>
<keyword evidence="4" id="KW-0969">Cilium</keyword>
<proteinExistence type="predicted"/>
<keyword evidence="6" id="KW-1133">Transmembrane helix</keyword>
<keyword evidence="6" id="KW-0812">Transmembrane</keyword>
<protein>
    <recommendedName>
        <fullName evidence="7">HYDIN/VesB/CFA65-like Ig-like domain-containing protein</fullName>
    </recommendedName>
</protein>
<keyword evidence="3" id="KW-0963">Cytoplasm</keyword>
<dbReference type="InterPro" id="IPR053879">
    <property type="entry name" value="HYDIN_VesB_CFA65-like_Ig"/>
</dbReference>
<evidence type="ECO:0000256" key="1">
    <source>
        <dbReference type="ARBA" id="ARBA00004138"/>
    </source>
</evidence>
<dbReference type="GO" id="GO:0005929">
    <property type="term" value="C:cilium"/>
    <property type="evidence" value="ECO:0007669"/>
    <property type="project" value="UniProtKB-SubCell"/>
</dbReference>
<evidence type="ECO:0000256" key="6">
    <source>
        <dbReference type="SAM" id="Phobius"/>
    </source>
</evidence>
<reference evidence="8" key="1">
    <citation type="submission" date="2018-06" db="EMBL/GenBank/DDBJ databases">
        <authorList>
            <person name="Zhirakovskaya E."/>
        </authorList>
    </citation>
    <scope>NUCLEOTIDE SEQUENCE</scope>
</reference>
<keyword evidence="6" id="KW-0472">Membrane</keyword>
<name>A0A3B0WAQ2_9ZZZZ</name>
<evidence type="ECO:0000259" key="7">
    <source>
        <dbReference type="Pfam" id="PF22544"/>
    </source>
</evidence>
<sequence>TGDEVLNVSAIDSNAINAPFSIQSENCFGSPLQPVSITPTASCTIRLVFSPTVLGQFNESLLIEYTGQSGEVFSVTYALFGEASAGPPVISVPAKFNVGISQIDGIATQEKLLVTNIGNASLKITNLSGLDATNFSQVNDCIDNVIAVNEFCTITVDYAASDFGLQSTTLTITSNDPENSSTTVILNGFGDTDSDGVLSAIEQAGPNQGDGNNDGVSDDLQNNVVSFELGQGLFLTLAAEDAQIAENLGAPSEVAFTRVKLLDTIPAEAPITSFDYGNYQFDINLPNNGIAGDAVRMALFFPIEVKPSAYYRYGSTPDNTEPHWYNFSFDAETQTGAVFVGEVSIPSELGGTTISRNMVILNFIDGARGDDDLIANNGKISHSVGGVEVQVSAGSSSGAAVYLWLFFLLLLLCRRRHFITSWRGLPQNAFP</sequence>
<comment type="subcellular location">
    <subcellularLocation>
        <location evidence="1">Cell projection</location>
        <location evidence="1">Cilium</location>
    </subcellularLocation>
    <subcellularLocation>
        <location evidence="2">Cytoplasm</location>
    </subcellularLocation>
</comment>
<dbReference type="Pfam" id="PF22544">
    <property type="entry name" value="HYDIN_VesB_CFA65-like_Ig"/>
    <property type="match status" value="1"/>
</dbReference>
<organism evidence="8">
    <name type="scientific">hydrothermal vent metagenome</name>
    <dbReference type="NCBI Taxonomy" id="652676"/>
    <lineage>
        <taxon>unclassified sequences</taxon>
        <taxon>metagenomes</taxon>
        <taxon>ecological metagenomes</taxon>
    </lineage>
</organism>
<feature type="domain" description="HYDIN/VesB/CFA65-like Ig-like" evidence="7">
    <location>
        <begin position="92"/>
        <end position="184"/>
    </location>
</feature>
<feature type="transmembrane region" description="Helical" evidence="6">
    <location>
        <begin position="393"/>
        <end position="413"/>
    </location>
</feature>
<dbReference type="GO" id="GO:0005737">
    <property type="term" value="C:cytoplasm"/>
    <property type="evidence" value="ECO:0007669"/>
    <property type="project" value="UniProtKB-SubCell"/>
</dbReference>
<dbReference type="AlphaFoldDB" id="A0A3B0WAQ2"/>
<evidence type="ECO:0000313" key="8">
    <source>
        <dbReference type="EMBL" id="VAW53035.1"/>
    </source>
</evidence>
<dbReference type="Gene3D" id="2.60.40.10">
    <property type="entry name" value="Immunoglobulins"/>
    <property type="match status" value="2"/>
</dbReference>
<evidence type="ECO:0000256" key="2">
    <source>
        <dbReference type="ARBA" id="ARBA00004496"/>
    </source>
</evidence>
<dbReference type="NCBIfam" id="NF012200">
    <property type="entry name" value="choice_anch_D"/>
    <property type="match status" value="1"/>
</dbReference>